<name>A0A2H0V8K6_9BACT</name>
<evidence type="ECO:0000313" key="6">
    <source>
        <dbReference type="Proteomes" id="UP000229901"/>
    </source>
</evidence>
<protein>
    <recommendedName>
        <fullName evidence="4">Glycosyltransferase 2-like domain-containing protein</fullName>
    </recommendedName>
</protein>
<keyword evidence="3" id="KW-0808">Transferase</keyword>
<dbReference type="Proteomes" id="UP000229901">
    <property type="component" value="Unassembled WGS sequence"/>
</dbReference>
<comment type="caution">
    <text evidence="5">The sequence shown here is derived from an EMBL/GenBank/DDBJ whole genome shotgun (WGS) entry which is preliminary data.</text>
</comment>
<gene>
    <name evidence="5" type="ORF">COT97_00165</name>
</gene>
<evidence type="ECO:0000256" key="1">
    <source>
        <dbReference type="ARBA" id="ARBA00006739"/>
    </source>
</evidence>
<dbReference type="EMBL" id="PFAP01000001">
    <property type="protein sequence ID" value="PIR94660.1"/>
    <property type="molecule type" value="Genomic_DNA"/>
</dbReference>
<proteinExistence type="inferred from homology"/>
<sequence length="329" mass="38559">MSKVSVNLVTWNGANYIIGCLESLFAQTYPDFSLMIIDNGSTDETVELINEKYPHLRIVKHRDNLGFAKAHNQAIHWTDGEYVLLLNQDIILEPNFIEKLVQFADTQEKGGAFTGKILRLQDSQKTKYIDSLGLKIFKNHRTIDLGAGELDESQYDAVEEVFGVSGAIPLYRRSALQAVQMDKQFFDEDFFSYKEDVDLAYRLRYAGWKAFKVPISIAYHDRTIAVPQKDMSKIQLAKARRGRSKFANYYSYRNHWFFLIKELPSTKLKYLFPVLRFELLKFFYILFLETSNLKTIKEVWNKRKHFQAKRKIIKEKQKIKTEEIDSWFA</sequence>
<evidence type="ECO:0000256" key="2">
    <source>
        <dbReference type="ARBA" id="ARBA00022676"/>
    </source>
</evidence>
<evidence type="ECO:0000256" key="3">
    <source>
        <dbReference type="ARBA" id="ARBA00022679"/>
    </source>
</evidence>
<organism evidence="5 6">
    <name type="scientific">Candidatus Falkowbacteria bacterium CG10_big_fil_rev_8_21_14_0_10_39_11</name>
    <dbReference type="NCBI Taxonomy" id="1974565"/>
    <lineage>
        <taxon>Bacteria</taxon>
        <taxon>Candidatus Falkowiibacteriota</taxon>
    </lineage>
</organism>
<dbReference type="Pfam" id="PF00535">
    <property type="entry name" value="Glycos_transf_2"/>
    <property type="match status" value="1"/>
</dbReference>
<evidence type="ECO:0000313" key="5">
    <source>
        <dbReference type="EMBL" id="PIR94660.1"/>
    </source>
</evidence>
<dbReference type="GO" id="GO:0016757">
    <property type="term" value="F:glycosyltransferase activity"/>
    <property type="evidence" value="ECO:0007669"/>
    <property type="project" value="UniProtKB-KW"/>
</dbReference>
<evidence type="ECO:0000259" key="4">
    <source>
        <dbReference type="Pfam" id="PF00535"/>
    </source>
</evidence>
<dbReference type="PANTHER" id="PTHR43179">
    <property type="entry name" value="RHAMNOSYLTRANSFERASE WBBL"/>
    <property type="match status" value="1"/>
</dbReference>
<reference evidence="6" key="1">
    <citation type="submission" date="2017-09" db="EMBL/GenBank/DDBJ databases">
        <title>Depth-based differentiation of microbial function through sediment-hosted aquifers and enrichment of novel symbionts in the deep terrestrial subsurface.</title>
        <authorList>
            <person name="Probst A.J."/>
            <person name="Ladd B."/>
            <person name="Jarett J.K."/>
            <person name="Geller-Mcgrath D.E."/>
            <person name="Sieber C.M.K."/>
            <person name="Emerson J.B."/>
            <person name="Anantharaman K."/>
            <person name="Thomas B.C."/>
            <person name="Malmstrom R."/>
            <person name="Stieglmeier M."/>
            <person name="Klingl A."/>
            <person name="Woyke T."/>
            <person name="Ryan C.M."/>
            <person name="Banfield J.F."/>
        </authorList>
    </citation>
    <scope>NUCLEOTIDE SEQUENCE [LARGE SCALE GENOMIC DNA]</scope>
</reference>
<dbReference type="PANTHER" id="PTHR43179:SF12">
    <property type="entry name" value="GALACTOFURANOSYLTRANSFERASE GLFT2"/>
    <property type="match status" value="1"/>
</dbReference>
<keyword evidence="2" id="KW-0328">Glycosyltransferase</keyword>
<dbReference type="CDD" id="cd04186">
    <property type="entry name" value="GT_2_like_c"/>
    <property type="match status" value="1"/>
</dbReference>
<dbReference type="InterPro" id="IPR029044">
    <property type="entry name" value="Nucleotide-diphossugar_trans"/>
</dbReference>
<comment type="similarity">
    <text evidence="1">Belongs to the glycosyltransferase 2 family.</text>
</comment>
<dbReference type="SUPFAM" id="SSF53448">
    <property type="entry name" value="Nucleotide-diphospho-sugar transferases"/>
    <property type="match status" value="1"/>
</dbReference>
<feature type="domain" description="Glycosyltransferase 2-like" evidence="4">
    <location>
        <begin position="5"/>
        <end position="130"/>
    </location>
</feature>
<dbReference type="AlphaFoldDB" id="A0A2H0V8K6"/>
<accession>A0A2H0V8K6</accession>
<dbReference type="Gene3D" id="3.90.550.10">
    <property type="entry name" value="Spore Coat Polysaccharide Biosynthesis Protein SpsA, Chain A"/>
    <property type="match status" value="1"/>
</dbReference>
<dbReference type="InterPro" id="IPR001173">
    <property type="entry name" value="Glyco_trans_2-like"/>
</dbReference>